<dbReference type="OrthoDB" id="5401121at2"/>
<dbReference type="InterPro" id="IPR005467">
    <property type="entry name" value="His_kinase_dom"/>
</dbReference>
<feature type="domain" description="Histidine kinase" evidence="6">
    <location>
        <begin position="67"/>
        <end position="249"/>
    </location>
</feature>
<name>A0A433WQ23_9BACT</name>
<evidence type="ECO:0000256" key="4">
    <source>
        <dbReference type="ARBA" id="ARBA00022777"/>
    </source>
</evidence>
<evidence type="ECO:0000256" key="2">
    <source>
        <dbReference type="ARBA" id="ARBA00012438"/>
    </source>
</evidence>
<reference evidence="7" key="1">
    <citation type="submission" date="2020-05" db="EMBL/GenBank/DDBJ databases">
        <title>Chitinophaga laudate sp. nov., isolated from a tropical peat swamp.</title>
        <authorList>
            <person name="Goh C.B.S."/>
            <person name="Lee M.S."/>
            <person name="Parimannan S."/>
            <person name="Pasbakhsh P."/>
            <person name="Yule C.M."/>
            <person name="Rajandas H."/>
            <person name="Loke S."/>
            <person name="Croft L."/>
            <person name="Tan J.B.L."/>
        </authorList>
    </citation>
    <scope>NUCLEOTIDE SEQUENCE</scope>
    <source>
        <strain evidence="7">Mgbs1</strain>
    </source>
</reference>
<evidence type="ECO:0000313" key="7">
    <source>
        <dbReference type="EMBL" id="NSL86970.1"/>
    </source>
</evidence>
<protein>
    <recommendedName>
        <fullName evidence="2">histidine kinase</fullName>
        <ecNumber evidence="2">2.7.13.3</ecNumber>
    </recommendedName>
</protein>
<dbReference type="PANTHER" id="PTHR24421:SF10">
    <property type="entry name" value="NITRATE_NITRITE SENSOR PROTEIN NARQ"/>
    <property type="match status" value="1"/>
</dbReference>
<evidence type="ECO:0000259" key="6">
    <source>
        <dbReference type="PROSITE" id="PS50109"/>
    </source>
</evidence>
<comment type="catalytic activity">
    <reaction evidence="1">
        <text>ATP + protein L-histidine = ADP + protein N-phospho-L-histidine.</text>
        <dbReference type="EC" id="2.7.13.3"/>
    </reaction>
</comment>
<dbReference type="Gene3D" id="1.20.5.1930">
    <property type="match status" value="1"/>
</dbReference>
<dbReference type="PROSITE" id="PS50109">
    <property type="entry name" value="HIS_KIN"/>
    <property type="match status" value="1"/>
</dbReference>
<evidence type="ECO:0000256" key="1">
    <source>
        <dbReference type="ARBA" id="ARBA00000085"/>
    </source>
</evidence>
<gene>
    <name evidence="7" type="ORF">ECE50_009025</name>
</gene>
<dbReference type="EMBL" id="RIAR02000001">
    <property type="protein sequence ID" value="NSL86970.1"/>
    <property type="molecule type" value="Genomic_DNA"/>
</dbReference>
<dbReference type="EC" id="2.7.13.3" evidence="2"/>
<dbReference type="CDD" id="cd16917">
    <property type="entry name" value="HATPase_UhpB-NarQ-NarX-like"/>
    <property type="match status" value="1"/>
</dbReference>
<dbReference type="InterPro" id="IPR003594">
    <property type="entry name" value="HATPase_dom"/>
</dbReference>
<organism evidence="7 8">
    <name type="scientific">Chitinophaga solisilvae</name>
    <dbReference type="NCBI Taxonomy" id="1233460"/>
    <lineage>
        <taxon>Bacteria</taxon>
        <taxon>Pseudomonadati</taxon>
        <taxon>Bacteroidota</taxon>
        <taxon>Chitinophagia</taxon>
        <taxon>Chitinophagales</taxon>
        <taxon>Chitinophagaceae</taxon>
        <taxon>Chitinophaga</taxon>
    </lineage>
</organism>
<dbReference type="Gene3D" id="3.30.565.10">
    <property type="entry name" value="Histidine kinase-like ATPase, C-terminal domain"/>
    <property type="match status" value="1"/>
</dbReference>
<dbReference type="Pfam" id="PF02518">
    <property type="entry name" value="HATPase_c"/>
    <property type="match status" value="1"/>
</dbReference>
<keyword evidence="8" id="KW-1185">Reference proteome</keyword>
<comment type="caution">
    <text evidence="7">The sequence shown here is derived from an EMBL/GenBank/DDBJ whole genome shotgun (WGS) entry which is preliminary data.</text>
</comment>
<evidence type="ECO:0000256" key="5">
    <source>
        <dbReference type="ARBA" id="ARBA00023012"/>
    </source>
</evidence>
<sequence>MEDNGIYLLFFTGTVTFFLLSLFIVLLVMNQKQRNLQAGIRAAATATAYREELLRSTLQAAEKERERIARDLHDEMGSLLSVSISRLKNNLPDQQVVLPVLEEAQQTIRRIAFDAFPGSLQLFGLRHALRMLISRVSAIHPAITLRYETGDAALSKEVSLSVYRILQELLTNTLKYAAAANVHISVTCSEALLELQYEDDGGGADMNKISPGSGLNNIYTRILLTKGACHISSQPGGGFRFQAHVPLIHTDHDH</sequence>
<dbReference type="InterPro" id="IPR050482">
    <property type="entry name" value="Sensor_HK_TwoCompSys"/>
</dbReference>
<accession>A0A433WQ23</accession>
<evidence type="ECO:0000313" key="8">
    <source>
        <dbReference type="Proteomes" id="UP000281028"/>
    </source>
</evidence>
<dbReference type="GO" id="GO:0004673">
    <property type="term" value="F:protein histidine kinase activity"/>
    <property type="evidence" value="ECO:0007669"/>
    <property type="project" value="UniProtKB-EC"/>
</dbReference>
<dbReference type="SUPFAM" id="SSF55874">
    <property type="entry name" value="ATPase domain of HSP90 chaperone/DNA topoisomerase II/histidine kinase"/>
    <property type="match status" value="1"/>
</dbReference>
<keyword evidence="5" id="KW-0902">Two-component regulatory system</keyword>
<dbReference type="InterPro" id="IPR036890">
    <property type="entry name" value="HATPase_C_sf"/>
</dbReference>
<keyword evidence="3" id="KW-0808">Transferase</keyword>
<dbReference type="Proteomes" id="UP000281028">
    <property type="component" value="Unassembled WGS sequence"/>
</dbReference>
<dbReference type="AlphaFoldDB" id="A0A433WQ23"/>
<dbReference type="GO" id="GO:0000160">
    <property type="term" value="P:phosphorelay signal transduction system"/>
    <property type="evidence" value="ECO:0007669"/>
    <property type="project" value="UniProtKB-KW"/>
</dbReference>
<proteinExistence type="predicted"/>
<evidence type="ECO:0000256" key="3">
    <source>
        <dbReference type="ARBA" id="ARBA00022679"/>
    </source>
</evidence>
<dbReference type="PANTHER" id="PTHR24421">
    <property type="entry name" value="NITRATE/NITRITE SENSOR PROTEIN NARX-RELATED"/>
    <property type="match status" value="1"/>
</dbReference>
<keyword evidence="4" id="KW-0418">Kinase</keyword>